<dbReference type="EMBL" id="BMDC01000004">
    <property type="protein sequence ID" value="GGH65737.1"/>
    <property type="molecule type" value="Genomic_DNA"/>
</dbReference>
<sequence length="76" mass="8110">MIKKTLEFLFVICFGLSLIGGIVIVLGQTLGIAIANVPMLTYLGSSFVIPVCILASISAICAFLLSYTRKDVENNA</sequence>
<evidence type="ECO:0000313" key="2">
    <source>
        <dbReference type="EMBL" id="GGH65737.1"/>
    </source>
</evidence>
<reference evidence="2 3" key="1">
    <citation type="journal article" date="2014" name="Int. J. Syst. Evol. Microbiol.">
        <title>Complete genome sequence of Corynebacterium casei LMG S-19264T (=DSM 44701T), isolated from a smear-ripened cheese.</title>
        <authorList>
            <consortium name="US DOE Joint Genome Institute (JGI-PGF)"/>
            <person name="Walter F."/>
            <person name="Albersmeier A."/>
            <person name="Kalinowski J."/>
            <person name="Ruckert C."/>
        </authorList>
    </citation>
    <scope>NUCLEOTIDE SEQUENCE [LARGE SCALE GENOMIC DNA]</scope>
    <source>
        <strain evidence="2 3">CCM 8669</strain>
    </source>
</reference>
<keyword evidence="1" id="KW-1133">Transmembrane helix</keyword>
<feature type="transmembrane region" description="Helical" evidence="1">
    <location>
        <begin position="47"/>
        <end position="67"/>
    </location>
</feature>
<accession>A0A917MUZ4</accession>
<comment type="caution">
    <text evidence="2">The sequence shown here is derived from an EMBL/GenBank/DDBJ whole genome shotgun (WGS) entry which is preliminary data.</text>
</comment>
<name>A0A917MUZ4_9MICC</name>
<evidence type="ECO:0000256" key="1">
    <source>
        <dbReference type="SAM" id="Phobius"/>
    </source>
</evidence>
<dbReference type="AlphaFoldDB" id="A0A917MUZ4"/>
<gene>
    <name evidence="2" type="ORF">GCM10007359_19280</name>
</gene>
<dbReference type="RefSeq" id="WP_188360171.1">
    <property type="nucleotide sequence ID" value="NZ_BMDC01000004.1"/>
</dbReference>
<proteinExistence type="predicted"/>
<feature type="transmembrane region" description="Helical" evidence="1">
    <location>
        <begin position="7"/>
        <end position="35"/>
    </location>
</feature>
<dbReference type="Proteomes" id="UP000600171">
    <property type="component" value="Unassembled WGS sequence"/>
</dbReference>
<evidence type="ECO:0000313" key="3">
    <source>
        <dbReference type="Proteomes" id="UP000600171"/>
    </source>
</evidence>
<protein>
    <submittedName>
        <fullName evidence="2">Uncharacterized protein</fullName>
    </submittedName>
</protein>
<organism evidence="2 3">
    <name type="scientific">Rothia aerolata</name>
    <dbReference type="NCBI Taxonomy" id="1812262"/>
    <lineage>
        <taxon>Bacteria</taxon>
        <taxon>Bacillati</taxon>
        <taxon>Actinomycetota</taxon>
        <taxon>Actinomycetes</taxon>
        <taxon>Micrococcales</taxon>
        <taxon>Micrococcaceae</taxon>
        <taxon>Rothia</taxon>
    </lineage>
</organism>
<keyword evidence="1" id="KW-0812">Transmembrane</keyword>
<keyword evidence="3" id="KW-1185">Reference proteome</keyword>
<keyword evidence="1" id="KW-0472">Membrane</keyword>